<comment type="caution">
    <text evidence="4">The sequence shown here is derived from an EMBL/GenBank/DDBJ whole genome shotgun (WGS) entry which is preliminary data.</text>
</comment>
<feature type="chain" id="PRO_5004851337" evidence="2">
    <location>
        <begin position="23"/>
        <end position="134"/>
    </location>
</feature>
<evidence type="ECO:0000259" key="3">
    <source>
        <dbReference type="Pfam" id="PF01301"/>
    </source>
</evidence>
<evidence type="ECO:0000256" key="1">
    <source>
        <dbReference type="ARBA" id="ARBA00009809"/>
    </source>
</evidence>
<dbReference type="STRING" id="1445607.JCM10512_974"/>
<organism evidence="4 5">
    <name type="scientific">Bacteroides reticulotermitis JCM 10512</name>
    <dbReference type="NCBI Taxonomy" id="1445607"/>
    <lineage>
        <taxon>Bacteria</taxon>
        <taxon>Pseudomonadati</taxon>
        <taxon>Bacteroidota</taxon>
        <taxon>Bacteroidia</taxon>
        <taxon>Bacteroidales</taxon>
        <taxon>Bacteroidaceae</taxon>
        <taxon>Bacteroides</taxon>
    </lineage>
</organism>
<dbReference type="GO" id="GO:0004553">
    <property type="term" value="F:hydrolase activity, hydrolyzing O-glycosyl compounds"/>
    <property type="evidence" value="ECO:0007669"/>
    <property type="project" value="InterPro"/>
</dbReference>
<dbReference type="EMBL" id="BAIV01000005">
    <property type="protein sequence ID" value="GAE82745.1"/>
    <property type="molecule type" value="Genomic_DNA"/>
</dbReference>
<dbReference type="InterPro" id="IPR017853">
    <property type="entry name" value="GH"/>
</dbReference>
<dbReference type="Gene3D" id="3.20.20.80">
    <property type="entry name" value="Glycosidases"/>
    <property type="match status" value="1"/>
</dbReference>
<accession>W4UNJ6</accession>
<dbReference type="SUPFAM" id="SSF51445">
    <property type="entry name" value="(Trans)glycosidases"/>
    <property type="match status" value="1"/>
</dbReference>
<keyword evidence="5" id="KW-1185">Reference proteome</keyword>
<sequence>MRNRFIALFVLFTLLLGGSVQAQTTARKFEAGKNTFLLDGNPFVIKAAELHYTRIPQAYWEHRIKMCKALGMNTICIYIFWNIHEQEEGKFDFTGQNDIAAFCRVAQENGMYVIVRPGPYVCAEWEMGGLRGGC</sequence>
<proteinExistence type="inferred from homology"/>
<protein>
    <submittedName>
        <fullName evidence="4">Beta-galactosidase</fullName>
    </submittedName>
</protein>
<evidence type="ECO:0000313" key="4">
    <source>
        <dbReference type="EMBL" id="GAE82745.1"/>
    </source>
</evidence>
<feature type="signal peptide" evidence="2">
    <location>
        <begin position="1"/>
        <end position="22"/>
    </location>
</feature>
<dbReference type="Pfam" id="PF01301">
    <property type="entry name" value="Glyco_hydro_35"/>
    <property type="match status" value="1"/>
</dbReference>
<dbReference type="PRINTS" id="PR00742">
    <property type="entry name" value="GLHYDRLASE35"/>
</dbReference>
<evidence type="ECO:0000256" key="2">
    <source>
        <dbReference type="SAM" id="SignalP"/>
    </source>
</evidence>
<dbReference type="InterPro" id="IPR031330">
    <property type="entry name" value="Gly_Hdrlase_35_cat"/>
</dbReference>
<feature type="domain" description="Glycoside hydrolase 35 catalytic" evidence="3">
    <location>
        <begin position="35"/>
        <end position="130"/>
    </location>
</feature>
<reference evidence="4 5" key="1">
    <citation type="journal article" date="2014" name="Genome Announc.">
        <title>Draft Genome Sequence of Bacteroides reticulotermitis Strain JCM 10512T, Isolated from the Gut of a Termite.</title>
        <authorList>
            <person name="Yuki M."/>
            <person name="Oshima K."/>
            <person name="Suda W."/>
            <person name="Sakamoto M."/>
            <person name="Iida T."/>
            <person name="Hattori M."/>
            <person name="Ohkuma M."/>
        </authorList>
    </citation>
    <scope>NUCLEOTIDE SEQUENCE [LARGE SCALE GENOMIC DNA]</scope>
    <source>
        <strain evidence="4 5">JCM 10512</strain>
    </source>
</reference>
<dbReference type="InterPro" id="IPR001944">
    <property type="entry name" value="Glycoside_Hdrlase_35"/>
</dbReference>
<comment type="similarity">
    <text evidence="1">Belongs to the glycosyl hydrolase 35 family.</text>
</comment>
<dbReference type="GO" id="GO:0005975">
    <property type="term" value="P:carbohydrate metabolic process"/>
    <property type="evidence" value="ECO:0007669"/>
    <property type="project" value="InterPro"/>
</dbReference>
<gene>
    <name evidence="4" type="ORF">JCM10512_974</name>
</gene>
<dbReference type="PANTHER" id="PTHR23421">
    <property type="entry name" value="BETA-GALACTOSIDASE RELATED"/>
    <property type="match status" value="1"/>
</dbReference>
<evidence type="ECO:0000313" key="5">
    <source>
        <dbReference type="Proteomes" id="UP000019131"/>
    </source>
</evidence>
<name>W4UNJ6_9BACE</name>
<dbReference type="AlphaFoldDB" id="W4UNJ6"/>
<keyword evidence="2" id="KW-0732">Signal</keyword>
<dbReference type="Proteomes" id="UP000019131">
    <property type="component" value="Unassembled WGS sequence"/>
</dbReference>